<dbReference type="OrthoDB" id="2991872at2759"/>
<evidence type="ECO:0000313" key="5">
    <source>
        <dbReference type="Proteomes" id="UP000800040"/>
    </source>
</evidence>
<dbReference type="InterPro" id="IPR001138">
    <property type="entry name" value="Zn2Cys6_DnaBD"/>
</dbReference>
<feature type="region of interest" description="Disordered" evidence="2">
    <location>
        <begin position="51"/>
        <end position="115"/>
    </location>
</feature>
<dbReference type="PANTHER" id="PTHR38791:SF12">
    <property type="entry name" value="TRANSCRIPTION FACTOR DOMAIN-CONTAINING PROTEIN-RELATED"/>
    <property type="match status" value="1"/>
</dbReference>
<dbReference type="InterPro" id="IPR053175">
    <property type="entry name" value="DHMBA_Reg_Transcription_Factor"/>
</dbReference>
<evidence type="ECO:0000259" key="3">
    <source>
        <dbReference type="PROSITE" id="PS50048"/>
    </source>
</evidence>
<name>A0A6A5KGW2_9PLEO</name>
<feature type="compositionally biased region" description="Polar residues" evidence="2">
    <location>
        <begin position="554"/>
        <end position="580"/>
    </location>
</feature>
<feature type="domain" description="Zn(2)-C6 fungal-type" evidence="3">
    <location>
        <begin position="10"/>
        <end position="40"/>
    </location>
</feature>
<dbReference type="SUPFAM" id="SSF57701">
    <property type="entry name" value="Zn2/Cys6 DNA-binding domain"/>
    <property type="match status" value="1"/>
</dbReference>
<dbReference type="PANTHER" id="PTHR38791">
    <property type="entry name" value="ZN(II)2CYS6 TRANSCRIPTION FACTOR (EUROFUNG)-RELATED-RELATED"/>
    <property type="match status" value="1"/>
</dbReference>
<dbReference type="EMBL" id="ML975294">
    <property type="protein sequence ID" value="KAF1834947.1"/>
    <property type="molecule type" value="Genomic_DNA"/>
</dbReference>
<dbReference type="GO" id="GO:0008270">
    <property type="term" value="F:zinc ion binding"/>
    <property type="evidence" value="ECO:0007669"/>
    <property type="project" value="InterPro"/>
</dbReference>
<feature type="region of interest" description="Disordered" evidence="2">
    <location>
        <begin position="610"/>
        <end position="634"/>
    </location>
</feature>
<feature type="region of interest" description="Disordered" evidence="2">
    <location>
        <begin position="553"/>
        <end position="595"/>
    </location>
</feature>
<feature type="compositionally biased region" description="Low complexity" evidence="2">
    <location>
        <begin position="90"/>
        <end position="111"/>
    </location>
</feature>
<dbReference type="Gene3D" id="4.10.240.10">
    <property type="entry name" value="Zn(2)-C6 fungal-type DNA-binding domain"/>
    <property type="match status" value="1"/>
</dbReference>
<dbReference type="GO" id="GO:0000981">
    <property type="term" value="F:DNA-binding transcription factor activity, RNA polymerase II-specific"/>
    <property type="evidence" value="ECO:0007669"/>
    <property type="project" value="InterPro"/>
</dbReference>
<dbReference type="InterPro" id="IPR036864">
    <property type="entry name" value="Zn2-C6_fun-type_DNA-bd_sf"/>
</dbReference>
<proteinExistence type="predicted"/>
<organism evidence="4 5">
    <name type="scientific">Decorospora gaudefroyi</name>
    <dbReference type="NCBI Taxonomy" id="184978"/>
    <lineage>
        <taxon>Eukaryota</taxon>
        <taxon>Fungi</taxon>
        <taxon>Dikarya</taxon>
        <taxon>Ascomycota</taxon>
        <taxon>Pezizomycotina</taxon>
        <taxon>Dothideomycetes</taxon>
        <taxon>Pleosporomycetidae</taxon>
        <taxon>Pleosporales</taxon>
        <taxon>Pleosporineae</taxon>
        <taxon>Pleosporaceae</taxon>
        <taxon>Decorospora</taxon>
    </lineage>
</organism>
<keyword evidence="1" id="KW-0539">Nucleus</keyword>
<sequence>MSYRGRPSKGCEACRTRKVKCDETRPACSRCSKAKHECRYRDQADLYFRNQTASAAQRAEESWRKRSKSNQPATTKDNSPRIESPPSDESTPPNTDDQPSSSSSVHSPSGSADDHAHEALNELGSIIGLNKMTITPTVNPHFRRKAFERFVYDFVLPDSPLKLTDEPVDSLWAFIPVLYQGASEDSLIAKAVDAVSYVNFANRFHAPQAEALGEACLGKGIAMLTKIIANKKHSATNEALCSVYLMGVYENLTSVQRKGTFMAHHHGANALLQLRSIEQYYSDPVSAKLYEVAYAQMLLGTLQSANRPPLPKKEVVKVEEHLPSLYSNSSMFVIRLIWREAMLHARWHEVKMSTSPPTSRLGLQELLQSALELENDFQAWESDITPAWNYKVMRNTPQTRSMYDAKWQHLFLGCRGAPEEIHSYPTLKRCWIWGFYRTSRIFLLRDLLEMLNWMFRFPEPSPLSDSMDTSETSAPQEASIPTELSNVNLRTRHSVATSHLVELIEKNCSSLISSFTVPIQTKSMDDVVGMRGYVCFWPLGIMDSVLSSGLVPHTNASHSRSSAGTGPTQASAYSHPLSNRPTPTSAASSTSSPNQQWKNLYAKAPQFSELSNIKPSPENDQTPSTGESASTSTPVLDRAAKKSHFFDSSPTHAYDRPLELPPVDFDIVEPKRIDVAARREWINRLMYYLAMGLGIKKALYVPLTEGFIPTVKPSVDRVMGR</sequence>
<evidence type="ECO:0000256" key="1">
    <source>
        <dbReference type="ARBA" id="ARBA00023242"/>
    </source>
</evidence>
<gene>
    <name evidence="4" type="ORF">BDW02DRAFT_313327</name>
</gene>
<feature type="compositionally biased region" description="Low complexity" evidence="2">
    <location>
        <begin position="581"/>
        <end position="593"/>
    </location>
</feature>
<accession>A0A6A5KGW2</accession>
<dbReference type="SMART" id="SM00066">
    <property type="entry name" value="GAL4"/>
    <property type="match status" value="1"/>
</dbReference>
<dbReference type="Pfam" id="PF00172">
    <property type="entry name" value="Zn_clus"/>
    <property type="match status" value="1"/>
</dbReference>
<dbReference type="PROSITE" id="PS00463">
    <property type="entry name" value="ZN2_CY6_FUNGAL_1"/>
    <property type="match status" value="1"/>
</dbReference>
<protein>
    <recommendedName>
        <fullName evidence="3">Zn(2)-C6 fungal-type domain-containing protein</fullName>
    </recommendedName>
</protein>
<keyword evidence="5" id="KW-1185">Reference proteome</keyword>
<dbReference type="Proteomes" id="UP000800040">
    <property type="component" value="Unassembled WGS sequence"/>
</dbReference>
<dbReference type="PROSITE" id="PS50048">
    <property type="entry name" value="ZN2_CY6_FUNGAL_2"/>
    <property type="match status" value="1"/>
</dbReference>
<evidence type="ECO:0000256" key="2">
    <source>
        <dbReference type="SAM" id="MobiDB-lite"/>
    </source>
</evidence>
<feature type="region of interest" description="Disordered" evidence="2">
    <location>
        <begin position="464"/>
        <end position="485"/>
    </location>
</feature>
<dbReference type="CDD" id="cd00067">
    <property type="entry name" value="GAL4"/>
    <property type="match status" value="1"/>
</dbReference>
<reference evidence="4" key="1">
    <citation type="submission" date="2020-01" db="EMBL/GenBank/DDBJ databases">
        <authorList>
            <consortium name="DOE Joint Genome Institute"/>
            <person name="Haridas S."/>
            <person name="Albert R."/>
            <person name="Binder M."/>
            <person name="Bloem J."/>
            <person name="Labutti K."/>
            <person name="Salamov A."/>
            <person name="Andreopoulos B."/>
            <person name="Baker S.E."/>
            <person name="Barry K."/>
            <person name="Bills G."/>
            <person name="Bluhm B.H."/>
            <person name="Cannon C."/>
            <person name="Castanera R."/>
            <person name="Culley D.E."/>
            <person name="Daum C."/>
            <person name="Ezra D."/>
            <person name="Gonzalez J.B."/>
            <person name="Henrissat B."/>
            <person name="Kuo A."/>
            <person name="Liang C."/>
            <person name="Lipzen A."/>
            <person name="Lutzoni F."/>
            <person name="Magnuson J."/>
            <person name="Mondo S."/>
            <person name="Nolan M."/>
            <person name="Ohm R."/>
            <person name="Pangilinan J."/>
            <person name="Park H.-J."/>
            <person name="Ramirez L."/>
            <person name="Alfaro M."/>
            <person name="Sun H."/>
            <person name="Tritt A."/>
            <person name="Yoshinaga Y."/>
            <person name="Zwiers L.-H."/>
            <person name="Turgeon B.G."/>
            <person name="Goodwin S.B."/>
            <person name="Spatafora J.W."/>
            <person name="Crous P.W."/>
            <person name="Grigoriev I.V."/>
        </authorList>
    </citation>
    <scope>NUCLEOTIDE SEQUENCE</scope>
    <source>
        <strain evidence="4">P77</strain>
    </source>
</reference>
<dbReference type="AlphaFoldDB" id="A0A6A5KGW2"/>
<evidence type="ECO:0000313" key="4">
    <source>
        <dbReference type="EMBL" id="KAF1834947.1"/>
    </source>
</evidence>
<feature type="compositionally biased region" description="Polar residues" evidence="2">
    <location>
        <begin position="464"/>
        <end position="476"/>
    </location>
</feature>